<dbReference type="CDD" id="cd04301">
    <property type="entry name" value="NAT_SF"/>
    <property type="match status" value="1"/>
</dbReference>
<evidence type="ECO:0000256" key="9">
    <source>
        <dbReference type="ARBA" id="ARBA00023315"/>
    </source>
</evidence>
<evidence type="ECO:0000256" key="1">
    <source>
        <dbReference type="ARBA" id="ARBA00004123"/>
    </source>
</evidence>
<dbReference type="AlphaFoldDB" id="A0A2P2I266"/>
<dbReference type="InterPro" id="IPR000182">
    <property type="entry name" value="GNAT_dom"/>
</dbReference>
<dbReference type="InterPro" id="IPR016181">
    <property type="entry name" value="Acyl_CoA_acyltransferase"/>
</dbReference>
<feature type="region of interest" description="Disordered" evidence="12">
    <location>
        <begin position="220"/>
        <end position="292"/>
    </location>
</feature>
<dbReference type="GO" id="GO:0005634">
    <property type="term" value="C:nucleus"/>
    <property type="evidence" value="ECO:0007669"/>
    <property type="project" value="UniProtKB-SubCell"/>
</dbReference>
<evidence type="ECO:0000256" key="10">
    <source>
        <dbReference type="ARBA" id="ARBA00047821"/>
    </source>
</evidence>
<sequence length="292" mass="32997">MDRANQGPRNKGRRVTRNKGPPIAARKLLVQKANQKKEVLTLCKDDPMTHNIGEVQYSVEHSTSVDTEQNIKDWLLDLTRENVKELYLDSGWGWSDAEKGDELWHSMSQYLIVRNSSTSELLAFTHFRFDMDYGSHVLYCYELQVSSSVQGSGLGAWLMQLLHTLARSCNMSKVVLTVGRNNPRALKFYFEMGYRIDETSLATLNDTSSGSYLILSRPCKSNKDEGDSKPTVSKKQQTISSKNSTRGGGKEKGNKKIKKSQASNSDKENELQNTKKDKKDVCEVETMQSLKL</sequence>
<accession>A0A2P2I266</accession>
<dbReference type="PROSITE" id="PS51186">
    <property type="entry name" value="GNAT"/>
    <property type="match status" value="1"/>
</dbReference>
<organism evidence="14">
    <name type="scientific">Hirondellea gigas</name>
    <dbReference type="NCBI Taxonomy" id="1518452"/>
    <lineage>
        <taxon>Eukaryota</taxon>
        <taxon>Metazoa</taxon>
        <taxon>Ecdysozoa</taxon>
        <taxon>Arthropoda</taxon>
        <taxon>Crustacea</taxon>
        <taxon>Multicrustacea</taxon>
        <taxon>Malacostraca</taxon>
        <taxon>Eumalacostraca</taxon>
        <taxon>Peracarida</taxon>
        <taxon>Amphipoda</taxon>
        <taxon>Amphilochidea</taxon>
        <taxon>Lysianassida</taxon>
        <taxon>Lysianassidira</taxon>
        <taxon>Lysianassoidea</taxon>
        <taxon>Lysianassidae</taxon>
        <taxon>Hirondellea</taxon>
    </lineage>
</organism>
<feature type="compositionally biased region" description="Polar residues" evidence="12">
    <location>
        <begin position="230"/>
        <end position="245"/>
    </location>
</feature>
<keyword evidence="8" id="KW-0539">Nucleus</keyword>
<keyword evidence="9" id="KW-0012">Acyltransferase</keyword>
<dbReference type="Gene3D" id="3.40.630.30">
    <property type="match status" value="1"/>
</dbReference>
<evidence type="ECO:0000256" key="11">
    <source>
        <dbReference type="ARBA" id="ARBA00049524"/>
    </source>
</evidence>
<dbReference type="EC" id="2.3.1.257" evidence="4"/>
<evidence type="ECO:0000259" key="13">
    <source>
        <dbReference type="PROSITE" id="PS51186"/>
    </source>
</evidence>
<feature type="region of interest" description="Disordered" evidence="12">
    <location>
        <begin position="1"/>
        <end position="24"/>
    </location>
</feature>
<evidence type="ECO:0000256" key="12">
    <source>
        <dbReference type="SAM" id="MobiDB-lite"/>
    </source>
</evidence>
<protein>
    <recommendedName>
        <fullName evidence="5">N-alpha-acetyltransferase 40</fullName>
        <ecNumber evidence="4">2.3.1.257</ecNumber>
    </recommendedName>
</protein>
<evidence type="ECO:0000313" key="15">
    <source>
        <dbReference type="EMBL" id="LAC22003.1"/>
    </source>
</evidence>
<dbReference type="PANTHER" id="PTHR20531">
    <property type="entry name" value="N-ALPHA-ACETYLTRANSFERASE 40"/>
    <property type="match status" value="1"/>
</dbReference>
<comment type="subcellular location">
    <subcellularLocation>
        <location evidence="2">Cytoplasm</location>
    </subcellularLocation>
    <subcellularLocation>
        <location evidence="1">Nucleus</location>
    </subcellularLocation>
</comment>
<evidence type="ECO:0000256" key="5">
    <source>
        <dbReference type="ARBA" id="ARBA00015043"/>
    </source>
</evidence>
<comment type="catalytic activity">
    <reaction evidence="11">
        <text>N-terminal L-seryl-[histone H4] + acetyl-CoA = N-terminal N(alpha)-acetyl-L-seryl-[histone H4] + CoA + H(+)</text>
        <dbReference type="Rhea" id="RHEA:50596"/>
        <dbReference type="Rhea" id="RHEA-COMP:12740"/>
        <dbReference type="Rhea" id="RHEA-COMP:12743"/>
        <dbReference type="ChEBI" id="CHEBI:15378"/>
        <dbReference type="ChEBI" id="CHEBI:57287"/>
        <dbReference type="ChEBI" id="CHEBI:57288"/>
        <dbReference type="ChEBI" id="CHEBI:64738"/>
        <dbReference type="ChEBI" id="CHEBI:83690"/>
        <dbReference type="EC" id="2.3.1.257"/>
    </reaction>
</comment>
<comment type="similarity">
    <text evidence="3">Belongs to the acetyltransferase family. NAA40 subfamily.</text>
</comment>
<feature type="domain" description="N-acetyltransferase" evidence="13">
    <location>
        <begin position="69"/>
        <end position="218"/>
    </location>
</feature>
<dbReference type="InterPro" id="IPR039949">
    <property type="entry name" value="NAA40"/>
</dbReference>
<evidence type="ECO:0000256" key="8">
    <source>
        <dbReference type="ARBA" id="ARBA00023242"/>
    </source>
</evidence>
<dbReference type="GO" id="GO:0010485">
    <property type="term" value="F:histone H4 acetyltransferase activity"/>
    <property type="evidence" value="ECO:0007669"/>
    <property type="project" value="InterPro"/>
</dbReference>
<dbReference type="EMBL" id="IACT01002741">
    <property type="protein sequence ID" value="LAC22003.1"/>
    <property type="molecule type" value="mRNA"/>
</dbReference>
<evidence type="ECO:0000256" key="7">
    <source>
        <dbReference type="ARBA" id="ARBA00022679"/>
    </source>
</evidence>
<feature type="compositionally biased region" description="Basic and acidic residues" evidence="12">
    <location>
        <begin position="265"/>
        <end position="282"/>
    </location>
</feature>
<name>A0A2P2I266_9CRUS</name>
<keyword evidence="6" id="KW-0963">Cytoplasm</keyword>
<dbReference type="GO" id="GO:0043998">
    <property type="term" value="F:histone H2A acetyltransferase activity"/>
    <property type="evidence" value="ECO:0007669"/>
    <property type="project" value="InterPro"/>
</dbReference>
<evidence type="ECO:0000256" key="3">
    <source>
        <dbReference type="ARBA" id="ARBA00008870"/>
    </source>
</evidence>
<dbReference type="GO" id="GO:0005737">
    <property type="term" value="C:cytoplasm"/>
    <property type="evidence" value="ECO:0007669"/>
    <property type="project" value="UniProtKB-SubCell"/>
</dbReference>
<keyword evidence="7 14" id="KW-0808">Transferase</keyword>
<dbReference type="GO" id="GO:1990189">
    <property type="term" value="F:protein N-terminal-serine acetyltransferase activity"/>
    <property type="evidence" value="ECO:0007669"/>
    <property type="project" value="UniProtKB-EC"/>
</dbReference>
<evidence type="ECO:0000256" key="4">
    <source>
        <dbReference type="ARBA" id="ARBA00012950"/>
    </source>
</evidence>
<evidence type="ECO:0000313" key="14">
    <source>
        <dbReference type="EMBL" id="LAB68133.1"/>
    </source>
</evidence>
<evidence type="ECO:0000256" key="6">
    <source>
        <dbReference type="ARBA" id="ARBA00022490"/>
    </source>
</evidence>
<dbReference type="EMBL" id="IACF01002480">
    <property type="protein sequence ID" value="LAB68133.1"/>
    <property type="molecule type" value="mRNA"/>
</dbReference>
<evidence type="ECO:0000256" key="2">
    <source>
        <dbReference type="ARBA" id="ARBA00004496"/>
    </source>
</evidence>
<reference evidence="15" key="1">
    <citation type="submission" date="2017-11" db="EMBL/GenBank/DDBJ databases">
        <title>The sensing device of the deep-sea amphipod.</title>
        <authorList>
            <person name="Kobayashi H."/>
            <person name="Nagahama T."/>
            <person name="Arai W."/>
            <person name="Sasagawa Y."/>
            <person name="Umeda M."/>
            <person name="Hayashi T."/>
            <person name="Nikaido I."/>
            <person name="Watanabe H."/>
            <person name="Oguri K."/>
            <person name="Kitazato H."/>
            <person name="Fujioka K."/>
            <person name="Kido Y."/>
            <person name="Takami H."/>
        </authorList>
    </citation>
    <scope>NUCLEOTIDE SEQUENCE</scope>
    <source>
        <tissue evidence="15">Whole body</tissue>
    </source>
</reference>
<proteinExistence type="evidence at transcript level"/>
<reference evidence="14" key="2">
    <citation type="journal article" date="2018" name="Biosci. Biotechnol. Biochem.">
        <title>Polysaccharide hydrolase of the hadal zone amphipods Hirondellea gigas.</title>
        <authorList>
            <person name="Kobayashi H."/>
            <person name="Nagahama T."/>
            <person name="Arai W."/>
            <person name="Sasagawa Y."/>
            <person name="Umeda M."/>
            <person name="Hayashi T."/>
            <person name="Nikaido I."/>
            <person name="Watanabe H."/>
            <person name="Oguri K."/>
            <person name="Kitazato H."/>
            <person name="Fujioka K."/>
            <person name="Kido Y."/>
            <person name="Takami H."/>
        </authorList>
    </citation>
    <scope>NUCLEOTIDE SEQUENCE</scope>
    <source>
        <tissue evidence="14">Whole body</tissue>
    </source>
</reference>
<dbReference type="PANTHER" id="PTHR20531:SF1">
    <property type="entry name" value="N-ALPHA-ACETYLTRANSFERASE 40"/>
    <property type="match status" value="1"/>
</dbReference>
<comment type="catalytic activity">
    <reaction evidence="10">
        <text>N-terminal L-seryl-[histone H2A] + acetyl-CoA = N-terminal N(alpha)-acetyl-L-seryl-[histone H2A] + CoA + H(+)</text>
        <dbReference type="Rhea" id="RHEA:50600"/>
        <dbReference type="Rhea" id="RHEA-COMP:12742"/>
        <dbReference type="Rhea" id="RHEA-COMP:12744"/>
        <dbReference type="ChEBI" id="CHEBI:15378"/>
        <dbReference type="ChEBI" id="CHEBI:57287"/>
        <dbReference type="ChEBI" id="CHEBI:57288"/>
        <dbReference type="ChEBI" id="CHEBI:64738"/>
        <dbReference type="ChEBI" id="CHEBI:83690"/>
        <dbReference type="EC" id="2.3.1.257"/>
    </reaction>
</comment>
<dbReference type="Pfam" id="PF00583">
    <property type="entry name" value="Acetyltransf_1"/>
    <property type="match status" value="1"/>
</dbReference>
<dbReference type="SUPFAM" id="SSF55729">
    <property type="entry name" value="Acyl-CoA N-acyltransferases (Nat)"/>
    <property type="match status" value="1"/>
</dbReference>